<sequence length="239" mass="24987">MYDIEANRGPHPSESIPNAAYPESNYRPGGGSIPAPSSTFSNSQPSTGFGPQTTSFHTTSTTHTTSSQATWQHADDGSDPPPPYVPAAAAPQVPVPVPGQHLAQQSPTPTVLTPIHSRDERLPSAGGIPLSNLPPLATTSSAGQSGSQHPPFAGGHPGGHYQPNWPPAAPGQELNTPDGRHSSQSHKYDQVGMGMWQSRQRRAQRAKICGLSSGFVVAICIAIAVAIGISLRNSHSSNY</sequence>
<keyword evidence="2" id="KW-1133">Transmembrane helix</keyword>
<feature type="compositionally biased region" description="Basic and acidic residues" evidence="1">
    <location>
        <begin position="178"/>
        <end position="187"/>
    </location>
</feature>
<evidence type="ECO:0000313" key="3">
    <source>
        <dbReference type="EMBL" id="CEJ91287.1"/>
    </source>
</evidence>
<keyword evidence="2" id="KW-0812">Transmembrane</keyword>
<proteinExistence type="predicted"/>
<dbReference type="OrthoDB" id="4899684at2759"/>
<dbReference type="HOGENOM" id="CLU_1161849_0_0_1"/>
<dbReference type="AlphaFoldDB" id="A0A0A1TM50"/>
<dbReference type="Proteomes" id="UP000039046">
    <property type="component" value="Unassembled WGS sequence"/>
</dbReference>
<evidence type="ECO:0000256" key="2">
    <source>
        <dbReference type="SAM" id="Phobius"/>
    </source>
</evidence>
<feature type="compositionally biased region" description="Polar residues" evidence="1">
    <location>
        <begin position="35"/>
        <end position="52"/>
    </location>
</feature>
<feature type="compositionally biased region" description="Polar residues" evidence="1">
    <location>
        <begin position="102"/>
        <end position="111"/>
    </location>
</feature>
<feature type="region of interest" description="Disordered" evidence="1">
    <location>
        <begin position="1"/>
        <end position="187"/>
    </location>
</feature>
<feature type="compositionally biased region" description="Low complexity" evidence="1">
    <location>
        <begin position="53"/>
        <end position="67"/>
    </location>
</feature>
<evidence type="ECO:0000313" key="4">
    <source>
        <dbReference type="Proteomes" id="UP000039046"/>
    </source>
</evidence>
<evidence type="ECO:0000256" key="1">
    <source>
        <dbReference type="SAM" id="MobiDB-lite"/>
    </source>
</evidence>
<keyword evidence="2" id="KW-0472">Membrane</keyword>
<name>A0A0A1TM50_9HYPO</name>
<keyword evidence="4" id="KW-1185">Reference proteome</keyword>
<dbReference type="EMBL" id="CDHN01000003">
    <property type="protein sequence ID" value="CEJ91287.1"/>
    <property type="molecule type" value="Genomic_DNA"/>
</dbReference>
<organism evidence="3 4">
    <name type="scientific">[Torrubiella] hemipterigena</name>
    <dbReference type="NCBI Taxonomy" id="1531966"/>
    <lineage>
        <taxon>Eukaryota</taxon>
        <taxon>Fungi</taxon>
        <taxon>Dikarya</taxon>
        <taxon>Ascomycota</taxon>
        <taxon>Pezizomycotina</taxon>
        <taxon>Sordariomycetes</taxon>
        <taxon>Hypocreomycetidae</taxon>
        <taxon>Hypocreales</taxon>
        <taxon>Clavicipitaceae</taxon>
        <taxon>Clavicipitaceae incertae sedis</taxon>
        <taxon>'Torrubiella' clade</taxon>
    </lineage>
</organism>
<gene>
    <name evidence="3" type="ORF">VHEMI07009</name>
</gene>
<protein>
    <submittedName>
        <fullName evidence="3">Uncharacterized protein</fullName>
    </submittedName>
</protein>
<feature type="transmembrane region" description="Helical" evidence="2">
    <location>
        <begin position="208"/>
        <end position="231"/>
    </location>
</feature>
<feature type="compositionally biased region" description="Polar residues" evidence="1">
    <location>
        <begin position="137"/>
        <end position="148"/>
    </location>
</feature>
<accession>A0A0A1TM50</accession>
<reference evidence="3 4" key="1">
    <citation type="journal article" date="2015" name="Genome Announc.">
        <title>Draft Genome Sequence and Gene Annotation of the Entomopathogenic Fungus Verticillium hemipterigenum.</title>
        <authorList>
            <person name="Horn F."/>
            <person name="Habel A."/>
            <person name="Scharf D.H."/>
            <person name="Dworschak J."/>
            <person name="Brakhage A.A."/>
            <person name="Guthke R."/>
            <person name="Hertweck C."/>
            <person name="Linde J."/>
        </authorList>
    </citation>
    <scope>NUCLEOTIDE SEQUENCE [LARGE SCALE GENOMIC DNA]</scope>
</reference>